<feature type="region of interest" description="Disordered" evidence="1">
    <location>
        <begin position="1"/>
        <end position="82"/>
    </location>
</feature>
<dbReference type="InterPro" id="IPR050869">
    <property type="entry name" value="H3K4_H4K5_MeTrfase"/>
</dbReference>
<dbReference type="EMBL" id="KQ965767">
    <property type="protein sequence ID" value="KXS14656.1"/>
    <property type="molecule type" value="Genomic_DNA"/>
</dbReference>
<dbReference type="OrthoDB" id="5945798at2759"/>
<evidence type="ECO:0000313" key="3">
    <source>
        <dbReference type="EMBL" id="KXS14656.1"/>
    </source>
</evidence>
<organism evidence="3 4">
    <name type="scientific">Gonapodya prolifera (strain JEL478)</name>
    <name type="common">Monoblepharis prolifera</name>
    <dbReference type="NCBI Taxonomy" id="1344416"/>
    <lineage>
        <taxon>Eukaryota</taxon>
        <taxon>Fungi</taxon>
        <taxon>Fungi incertae sedis</taxon>
        <taxon>Chytridiomycota</taxon>
        <taxon>Chytridiomycota incertae sedis</taxon>
        <taxon>Monoblepharidomycetes</taxon>
        <taxon>Monoblepharidales</taxon>
        <taxon>Gonapodyaceae</taxon>
        <taxon>Gonapodya</taxon>
    </lineage>
</organism>
<accession>A0A139ACV9</accession>
<dbReference type="InterPro" id="IPR001214">
    <property type="entry name" value="SET_dom"/>
</dbReference>
<dbReference type="PANTHER" id="PTHR12197:SF294">
    <property type="entry name" value="POTENTIAL PROTEIN LYSINE METHYLTRANSFERASE SET6"/>
    <property type="match status" value="1"/>
</dbReference>
<protein>
    <recommendedName>
        <fullName evidence="2">SET domain-containing protein</fullName>
    </recommendedName>
</protein>
<dbReference type="GO" id="GO:0005634">
    <property type="term" value="C:nucleus"/>
    <property type="evidence" value="ECO:0007669"/>
    <property type="project" value="TreeGrafter"/>
</dbReference>
<dbReference type="SUPFAM" id="SSF82199">
    <property type="entry name" value="SET domain"/>
    <property type="match status" value="1"/>
</dbReference>
<dbReference type="Gene3D" id="2.170.270.10">
    <property type="entry name" value="SET domain"/>
    <property type="match status" value="1"/>
</dbReference>
<sequence length="320" mass="34967">MKGGFDMEHIAQTWTCPGPVKAPEPTSEEPSESEERNHVGGVGSDDESPGEPNSIQCGESTNEVQTENNPDEQPGADSFLPDEDDLQLISDLAPLAGDFSSFLQLQSHLDSWPSSDVDDWRRSVRVLEKTLDACALEPPLVPVCPWTGDLDVPASEVDSGEGGDGNLVKARTFLTREDLLLHLVSAVESNAFGIWNAKQVCMGRAVYPWGSLFNHSCKPTCEPEQKGSILTFVSLRNLELGDPLTISYIPQHLPLAARREKLRADYYFQCQCERCTEEEQVSAAARSGTSRPVGGWQQSAGRGKRKVGRGRGKGKKNKAK</sequence>
<dbReference type="PANTHER" id="PTHR12197">
    <property type="entry name" value="HISTONE-LYSINE N-METHYLTRANSFERASE SMYD"/>
    <property type="match status" value="1"/>
</dbReference>
<dbReference type="STRING" id="1344416.A0A139ACV9"/>
<dbReference type="CDD" id="cd20071">
    <property type="entry name" value="SET_SMYD"/>
    <property type="match status" value="1"/>
</dbReference>
<dbReference type="AlphaFoldDB" id="A0A139ACV9"/>
<dbReference type="Proteomes" id="UP000070544">
    <property type="component" value="Unassembled WGS sequence"/>
</dbReference>
<dbReference type="InterPro" id="IPR046341">
    <property type="entry name" value="SET_dom_sf"/>
</dbReference>
<feature type="compositionally biased region" description="Basic residues" evidence="1">
    <location>
        <begin position="302"/>
        <end position="320"/>
    </location>
</feature>
<evidence type="ECO:0000259" key="2">
    <source>
        <dbReference type="PROSITE" id="PS50280"/>
    </source>
</evidence>
<feature type="region of interest" description="Disordered" evidence="1">
    <location>
        <begin position="283"/>
        <end position="320"/>
    </location>
</feature>
<name>A0A139ACV9_GONPJ</name>
<evidence type="ECO:0000256" key="1">
    <source>
        <dbReference type="SAM" id="MobiDB-lite"/>
    </source>
</evidence>
<dbReference type="PROSITE" id="PS50280">
    <property type="entry name" value="SET"/>
    <property type="match status" value="1"/>
</dbReference>
<feature type="domain" description="SET" evidence="2">
    <location>
        <begin position="153"/>
        <end position="249"/>
    </location>
</feature>
<feature type="compositionally biased region" description="Polar residues" evidence="1">
    <location>
        <begin position="51"/>
        <end position="68"/>
    </location>
</feature>
<reference evidence="3 4" key="1">
    <citation type="journal article" date="2015" name="Genome Biol. Evol.">
        <title>Phylogenomic analyses indicate that early fungi evolved digesting cell walls of algal ancestors of land plants.</title>
        <authorList>
            <person name="Chang Y."/>
            <person name="Wang S."/>
            <person name="Sekimoto S."/>
            <person name="Aerts A.L."/>
            <person name="Choi C."/>
            <person name="Clum A."/>
            <person name="LaButti K.M."/>
            <person name="Lindquist E.A."/>
            <person name="Yee Ngan C."/>
            <person name="Ohm R.A."/>
            <person name="Salamov A.A."/>
            <person name="Grigoriev I.V."/>
            <person name="Spatafora J.W."/>
            <person name="Berbee M.L."/>
        </authorList>
    </citation>
    <scope>NUCLEOTIDE SEQUENCE [LARGE SCALE GENOMIC DNA]</scope>
    <source>
        <strain evidence="3 4">JEL478</strain>
    </source>
</reference>
<proteinExistence type="predicted"/>
<dbReference type="Pfam" id="PF00856">
    <property type="entry name" value="SET"/>
    <property type="match status" value="1"/>
</dbReference>
<evidence type="ECO:0000313" key="4">
    <source>
        <dbReference type="Proteomes" id="UP000070544"/>
    </source>
</evidence>
<gene>
    <name evidence="3" type="ORF">M427DRAFT_135584</name>
</gene>
<keyword evidence="4" id="KW-1185">Reference proteome</keyword>